<gene>
    <name evidence="1" type="ORF">DN745_08930</name>
</gene>
<dbReference type="RefSeq" id="WP_111334090.1">
    <property type="nucleotide sequence ID" value="NZ_CP030032.1"/>
</dbReference>
<dbReference type="EMBL" id="CP030032">
    <property type="protein sequence ID" value="AWV89455.1"/>
    <property type="molecule type" value="Genomic_DNA"/>
</dbReference>
<keyword evidence="2" id="KW-1185">Reference proteome</keyword>
<evidence type="ECO:0000313" key="2">
    <source>
        <dbReference type="Proteomes" id="UP000249799"/>
    </source>
</evidence>
<sequence length="372" mass="41289">MSRPNALLLRASLLALVAAATLIGCSDDANDGQTSTCELTLPPVGEYFDNLSDYCFFRGDLAAHIPSDGLVPYSVNTKLYSDHSSKFRFIALPDGQKINFHEAEMWEYPVGTTIVKTFYFPDDLRAPEGERRLVETRLMRRDENDWSTHTYLWDEEQSEAASFLAGKNIDVTYIGEDGEAVDAKYRIPSRSDCRNCHASGNKTVLLGPRTRQLNRLNDYGDGPVNQLEHFAALGMFDTAIPPVDTLDKLIDPKDTSFPLEQRARTYLEGNCAHCHNPGGSARNSGLYLNIDEEQPMAWGRCKTPVAAGKGAGGLYYDIYPGKPEESIMIYRMDSMEAGVKMPELPLTTIDHFGVDLISEWIAAMPGDCPPVN</sequence>
<dbReference type="OrthoDB" id="338827at2"/>
<reference evidence="1 2" key="1">
    <citation type="submission" date="2018-06" db="EMBL/GenBank/DDBJ databases">
        <title>Lujinxingia sediminis gen. nov. sp. nov., a new facultative anaerobic member of the class Deltaproteobacteria, and proposal of Lujinxingaceae fam. nov.</title>
        <authorList>
            <person name="Guo L.-Y."/>
            <person name="Li C.-M."/>
            <person name="Wang S."/>
            <person name="Du Z.-J."/>
        </authorList>
    </citation>
    <scope>NUCLEOTIDE SEQUENCE [LARGE SCALE GENOMIC DNA]</scope>
    <source>
        <strain evidence="1 2">FA350</strain>
    </source>
</reference>
<protein>
    <submittedName>
        <fullName evidence="1">Uncharacterized protein</fullName>
    </submittedName>
</protein>
<organism evidence="1 2">
    <name type="scientific">Bradymonas sediminis</name>
    <dbReference type="NCBI Taxonomy" id="1548548"/>
    <lineage>
        <taxon>Bacteria</taxon>
        <taxon>Deltaproteobacteria</taxon>
        <taxon>Bradymonadales</taxon>
        <taxon>Bradymonadaceae</taxon>
        <taxon>Bradymonas</taxon>
    </lineage>
</organism>
<dbReference type="Proteomes" id="UP000249799">
    <property type="component" value="Chromosome"/>
</dbReference>
<proteinExistence type="predicted"/>
<accession>A0A2Z4FKX6</accession>
<dbReference type="NCBIfam" id="TIGR03806">
    <property type="entry name" value="chp_HNE_0200"/>
    <property type="match status" value="1"/>
</dbReference>
<dbReference type="PROSITE" id="PS51257">
    <property type="entry name" value="PROKAR_LIPOPROTEIN"/>
    <property type="match status" value="1"/>
</dbReference>
<evidence type="ECO:0000313" key="1">
    <source>
        <dbReference type="EMBL" id="AWV89455.1"/>
    </source>
</evidence>
<name>A0A2Z4FKX6_9DELT</name>
<dbReference type="InterPro" id="IPR022269">
    <property type="entry name" value="SO_2930-like_C"/>
</dbReference>
<dbReference type="KEGG" id="bsed:DN745_08930"/>
<dbReference type="AlphaFoldDB" id="A0A2Z4FKX6"/>